<dbReference type="SMART" id="SM00530">
    <property type="entry name" value="HTH_XRE"/>
    <property type="match status" value="1"/>
</dbReference>
<sequence length="148" mass="16593">MLKEGGDMAEVLSDYHWASYGFGLSARIRRLRHMRGLSQTRLAELSGLSRSVISNLERNYYSGERSADPTLSTLYKIAFGLHVPPAVLLPAVDQIVEEICPTEFCDGTVPAMAVEWPTRPEDTARFHDDYIYEGKLGQAPRFCQEQPG</sequence>
<evidence type="ECO:0000313" key="5">
    <source>
        <dbReference type="EMBL" id="WIM68211.1"/>
    </source>
</evidence>
<gene>
    <name evidence="5" type="ORF">QP027_02080</name>
</gene>
<dbReference type="Pfam" id="PF01381">
    <property type="entry name" value="HTH_3"/>
    <property type="match status" value="1"/>
</dbReference>
<evidence type="ECO:0000259" key="4">
    <source>
        <dbReference type="PROSITE" id="PS50943"/>
    </source>
</evidence>
<dbReference type="PANTHER" id="PTHR46797">
    <property type="entry name" value="HTH-TYPE TRANSCRIPTIONAL REGULATOR"/>
    <property type="match status" value="1"/>
</dbReference>
<dbReference type="SUPFAM" id="SSF47413">
    <property type="entry name" value="lambda repressor-like DNA-binding domains"/>
    <property type="match status" value="1"/>
</dbReference>
<name>A0ABY8VGW9_9CORY</name>
<evidence type="ECO:0000256" key="2">
    <source>
        <dbReference type="ARBA" id="ARBA00023125"/>
    </source>
</evidence>
<reference evidence="5 6" key="1">
    <citation type="submission" date="2023-05" db="EMBL/GenBank/DDBJ databases">
        <title>Corynebacterium suedekumii sp. nov. and Corynebacterium breve sp. nov. isolated from raw cow's milk.</title>
        <authorList>
            <person name="Baer M.K."/>
            <person name="Mehl L."/>
            <person name="Hellmuth R."/>
            <person name="Marke G."/>
            <person name="Lipski A."/>
        </authorList>
    </citation>
    <scope>NUCLEOTIDE SEQUENCE [LARGE SCALE GENOMIC DNA]</scope>
    <source>
        <strain evidence="5 6">R4</strain>
    </source>
</reference>
<dbReference type="InterPro" id="IPR010982">
    <property type="entry name" value="Lambda_DNA-bd_dom_sf"/>
</dbReference>
<protein>
    <submittedName>
        <fullName evidence="5">Helix-turn-helix transcriptional regulator</fullName>
    </submittedName>
</protein>
<dbReference type="Proteomes" id="UP001225598">
    <property type="component" value="Chromosome"/>
</dbReference>
<accession>A0ABY8VGW9</accession>
<evidence type="ECO:0000256" key="1">
    <source>
        <dbReference type="ARBA" id="ARBA00023015"/>
    </source>
</evidence>
<dbReference type="Gene3D" id="1.10.260.40">
    <property type="entry name" value="lambda repressor-like DNA-binding domains"/>
    <property type="match status" value="1"/>
</dbReference>
<feature type="domain" description="HTH cro/C1-type" evidence="4">
    <location>
        <begin position="28"/>
        <end position="88"/>
    </location>
</feature>
<dbReference type="PROSITE" id="PS50943">
    <property type="entry name" value="HTH_CROC1"/>
    <property type="match status" value="1"/>
</dbReference>
<evidence type="ECO:0000256" key="3">
    <source>
        <dbReference type="ARBA" id="ARBA00023163"/>
    </source>
</evidence>
<dbReference type="InterPro" id="IPR001387">
    <property type="entry name" value="Cro/C1-type_HTH"/>
</dbReference>
<proteinExistence type="predicted"/>
<keyword evidence="6" id="KW-1185">Reference proteome</keyword>
<keyword evidence="1" id="KW-0805">Transcription regulation</keyword>
<dbReference type="CDD" id="cd00093">
    <property type="entry name" value="HTH_XRE"/>
    <property type="match status" value="1"/>
</dbReference>
<keyword evidence="3" id="KW-0804">Transcription</keyword>
<keyword evidence="2" id="KW-0238">DNA-binding</keyword>
<dbReference type="PANTHER" id="PTHR46797:SF23">
    <property type="entry name" value="HTH-TYPE TRANSCRIPTIONAL REGULATOR SUTR"/>
    <property type="match status" value="1"/>
</dbReference>
<evidence type="ECO:0000313" key="6">
    <source>
        <dbReference type="Proteomes" id="UP001225598"/>
    </source>
</evidence>
<dbReference type="RefSeq" id="WP_284825607.1">
    <property type="nucleotide sequence ID" value="NZ_CP126969.1"/>
</dbReference>
<dbReference type="EMBL" id="CP126969">
    <property type="protein sequence ID" value="WIM68211.1"/>
    <property type="molecule type" value="Genomic_DNA"/>
</dbReference>
<dbReference type="InterPro" id="IPR050807">
    <property type="entry name" value="TransReg_Diox_bact_type"/>
</dbReference>
<organism evidence="5 6">
    <name type="scientific">Corynebacterium breve</name>
    <dbReference type="NCBI Taxonomy" id="3049799"/>
    <lineage>
        <taxon>Bacteria</taxon>
        <taxon>Bacillati</taxon>
        <taxon>Actinomycetota</taxon>
        <taxon>Actinomycetes</taxon>
        <taxon>Mycobacteriales</taxon>
        <taxon>Corynebacteriaceae</taxon>
        <taxon>Corynebacterium</taxon>
    </lineage>
</organism>